<feature type="region of interest" description="Disordered" evidence="1">
    <location>
        <begin position="247"/>
        <end position="283"/>
    </location>
</feature>
<protein>
    <submittedName>
        <fullName evidence="2">Uncharacterized protein</fullName>
    </submittedName>
</protein>
<keyword evidence="3" id="KW-1185">Reference proteome</keyword>
<name>A0A6A4WLK2_AMPAM</name>
<dbReference type="InterPro" id="IPR011010">
    <property type="entry name" value="DNA_brk_join_enz"/>
</dbReference>
<dbReference type="GO" id="GO:0003677">
    <property type="term" value="F:DNA binding"/>
    <property type="evidence" value="ECO:0007669"/>
    <property type="project" value="InterPro"/>
</dbReference>
<dbReference type="PANTHER" id="PTHR37162">
    <property type="entry name" value="HAT FAMILY DIMERISATION DOMAINCONTAINING PROTEIN-RELATED"/>
    <property type="match status" value="1"/>
</dbReference>
<organism evidence="2 3">
    <name type="scientific">Amphibalanus amphitrite</name>
    <name type="common">Striped barnacle</name>
    <name type="synonym">Balanus amphitrite</name>
    <dbReference type="NCBI Taxonomy" id="1232801"/>
    <lineage>
        <taxon>Eukaryota</taxon>
        <taxon>Metazoa</taxon>
        <taxon>Ecdysozoa</taxon>
        <taxon>Arthropoda</taxon>
        <taxon>Crustacea</taxon>
        <taxon>Multicrustacea</taxon>
        <taxon>Cirripedia</taxon>
        <taxon>Thoracica</taxon>
        <taxon>Thoracicalcarea</taxon>
        <taxon>Balanomorpha</taxon>
        <taxon>Balanoidea</taxon>
        <taxon>Balanidae</taxon>
        <taxon>Amphibalaninae</taxon>
        <taxon>Amphibalanus</taxon>
    </lineage>
</organism>
<dbReference type="OrthoDB" id="6379362at2759"/>
<evidence type="ECO:0000256" key="1">
    <source>
        <dbReference type="SAM" id="MobiDB-lite"/>
    </source>
</evidence>
<gene>
    <name evidence="2" type="ORF">FJT64_024502</name>
</gene>
<dbReference type="EMBL" id="VIIS01000935">
    <property type="protein sequence ID" value="KAF0303512.1"/>
    <property type="molecule type" value="Genomic_DNA"/>
</dbReference>
<reference evidence="2 3" key="1">
    <citation type="submission" date="2019-07" db="EMBL/GenBank/DDBJ databases">
        <title>Draft genome assembly of a fouling barnacle, Amphibalanus amphitrite (Darwin, 1854): The first reference genome for Thecostraca.</title>
        <authorList>
            <person name="Kim W."/>
        </authorList>
    </citation>
    <scope>NUCLEOTIDE SEQUENCE [LARGE SCALE GENOMIC DNA]</scope>
    <source>
        <strain evidence="2">SNU_AA5</strain>
        <tissue evidence="2">Soma without cirri and trophi</tissue>
    </source>
</reference>
<evidence type="ECO:0000313" key="3">
    <source>
        <dbReference type="Proteomes" id="UP000440578"/>
    </source>
</evidence>
<proteinExistence type="predicted"/>
<dbReference type="AlphaFoldDB" id="A0A6A4WLK2"/>
<dbReference type="PANTHER" id="PTHR37162:SF1">
    <property type="entry name" value="BED-TYPE DOMAIN-CONTAINING PROTEIN"/>
    <property type="match status" value="1"/>
</dbReference>
<evidence type="ECO:0000313" key="2">
    <source>
        <dbReference type="EMBL" id="KAF0303512.1"/>
    </source>
</evidence>
<dbReference type="SUPFAM" id="SSF56349">
    <property type="entry name" value="DNA breaking-rejoining enzymes"/>
    <property type="match status" value="1"/>
</dbReference>
<sequence length="588" mass="66001">MSLLRQLWPLFARADGRYCTAGWLSGVLRDAGLVQEGKVTTHSLRIGFATAVAAAGVSENVIRESEEVKRAELEIAAAMCCHCSVSSVDHISDLMKKHGKGSTLGKINLHRTKCGKLITEVISPSFRKELIDDVKGEKYSLIVDESTDVATNKNLAIVIRYFSKKEKRIMTDFVGLVPLQLANKDRTEKAAIKEVIPDCDQFLCSFHVLQSFRRELNLASVEKGERERILRVLQQLVFANSETDVINSQQAGSSGRRHPSRSTPSPLKGQTPTAPSKRQLQQQTSTISQVLEVIKSRRIVWDKFDSLGDVGARAGLDQFRALQPTAKHRPTDVPAAIKNYLRNPTEECHVATGFTESEEVKRAELEIAAAMCCHCSVSSVDHISDLMKKHGKGSTLGKINLHRTKCGKLITEVISPSFRKELIDDVKGEKYSLIVDESTDVATNKNLAIVIRYFSKKEKRIMTDFVGLVPMQLTDKARAEKAAIKEVIPDCDQFLCSFHVLQSFRRELNLASVEKGERERILRVLQQLVFANSETEYRRILRRRRHRRLVWDSTATALALDLTFVNSFCNYPDKELSKATVPVFGRHL</sequence>
<feature type="compositionally biased region" description="Polar residues" evidence="1">
    <location>
        <begin position="261"/>
        <end position="283"/>
    </location>
</feature>
<dbReference type="Proteomes" id="UP000440578">
    <property type="component" value="Unassembled WGS sequence"/>
</dbReference>
<accession>A0A6A4WLK2</accession>
<comment type="caution">
    <text evidence="2">The sequence shown here is derived from an EMBL/GenBank/DDBJ whole genome shotgun (WGS) entry which is preliminary data.</text>
</comment>